<evidence type="ECO:0000313" key="1">
    <source>
        <dbReference type="EMBL" id="MBC5628808.1"/>
    </source>
</evidence>
<comment type="caution">
    <text evidence="1">The sequence shown here is derived from an EMBL/GenBank/DDBJ whole genome shotgun (WGS) entry which is preliminary data.</text>
</comment>
<dbReference type="Proteomes" id="UP000596929">
    <property type="component" value="Unassembled WGS sequence"/>
</dbReference>
<proteinExistence type="predicted"/>
<dbReference type="EMBL" id="JACOOO010000015">
    <property type="protein sequence ID" value="MBC5628808.1"/>
    <property type="molecule type" value="Genomic_DNA"/>
</dbReference>
<dbReference type="RefSeq" id="WP_186859760.1">
    <property type="nucleotide sequence ID" value="NZ_JACOOO010000015.1"/>
</dbReference>
<evidence type="ECO:0000313" key="2">
    <source>
        <dbReference type="Proteomes" id="UP000596929"/>
    </source>
</evidence>
<reference evidence="1 2" key="1">
    <citation type="submission" date="2020-08" db="EMBL/GenBank/DDBJ databases">
        <title>Genome public.</title>
        <authorList>
            <person name="Liu C."/>
            <person name="Sun Q."/>
        </authorList>
    </citation>
    <scope>NUCLEOTIDE SEQUENCE [LARGE SCALE GENOMIC DNA]</scope>
    <source>
        <strain evidence="1 2">NSJ-6</strain>
    </source>
</reference>
<name>A0ABR7DDM3_9CLOT</name>
<accession>A0ABR7DDM3</accession>
<keyword evidence="2" id="KW-1185">Reference proteome</keyword>
<protein>
    <submittedName>
        <fullName evidence="1">Uncharacterized protein</fullName>
    </submittedName>
</protein>
<gene>
    <name evidence="1" type="ORF">H8S20_07890</name>
</gene>
<sequence>MSKTIYKKISIVLVCLLILPVKPASAFYSINSSYINKISPTANSELLGYIQKIQPLYNELYYLGESVYSSLMKKQNPESLINQIDYEIANLNSLRENLFMFSNNPGISSSDQSIALEILITTGYYKLAYQSLRIALNTKDSAMQIKYLADFFKYNTLGSTTLNSIEKNANL</sequence>
<organism evidence="1 2">
    <name type="scientific">Clostridium hominis</name>
    <dbReference type="NCBI Taxonomy" id="2763036"/>
    <lineage>
        <taxon>Bacteria</taxon>
        <taxon>Bacillati</taxon>
        <taxon>Bacillota</taxon>
        <taxon>Clostridia</taxon>
        <taxon>Eubacteriales</taxon>
        <taxon>Clostridiaceae</taxon>
        <taxon>Clostridium</taxon>
    </lineage>
</organism>